<evidence type="ECO:0000313" key="1">
    <source>
        <dbReference type="EMBL" id="QHT26966.1"/>
    </source>
</evidence>
<reference evidence="1" key="1">
    <citation type="journal article" date="2020" name="Nature">
        <title>Giant virus diversity and host interactions through global metagenomics.</title>
        <authorList>
            <person name="Schulz F."/>
            <person name="Roux S."/>
            <person name="Paez-Espino D."/>
            <person name="Jungbluth S."/>
            <person name="Walsh D.A."/>
            <person name="Denef V.J."/>
            <person name="McMahon K.D."/>
            <person name="Konstantinidis K.T."/>
            <person name="Eloe-Fadrosh E.A."/>
            <person name="Kyrpides N.C."/>
            <person name="Woyke T."/>
        </authorList>
    </citation>
    <scope>NUCLEOTIDE SEQUENCE</scope>
    <source>
        <strain evidence="1">GVMAG-M-3300023179-2</strain>
    </source>
</reference>
<organism evidence="1">
    <name type="scientific">viral metagenome</name>
    <dbReference type="NCBI Taxonomy" id="1070528"/>
    <lineage>
        <taxon>unclassified sequences</taxon>
        <taxon>metagenomes</taxon>
        <taxon>organismal metagenomes</taxon>
    </lineage>
</organism>
<dbReference type="AlphaFoldDB" id="A0A6C0ECR9"/>
<dbReference type="EMBL" id="MN739805">
    <property type="protein sequence ID" value="QHT26966.1"/>
    <property type="molecule type" value="Genomic_DNA"/>
</dbReference>
<proteinExistence type="predicted"/>
<accession>A0A6C0ECR9</accession>
<sequence>MNMNKLMYNFYSNPNKLLENNNYKDDIITDLVILIKTLYQKNKYLKNNILNNDVNNNINQLEINHDYTEYDHKIKTDIYNTCEKYFNDKKNDIDLYSQDIHEYNLLKHKLEKIKNYDPQPFYAYTSYYGHHIKANAILLKILIKLIYIDASIKFNCNQIIQKNNIQTGGSNKNLKSKIEKYILKYSLNSNNSKYNKKLNNYIYQLGGDNLDTPSIKSILSDRFSLLTSLSSYHKLKIPLDIKNCIDPINFSDDLDKILQTDIDTKYFCQKNYNFNSPSLILSNNFYQLARSLKDVSTETFANQTLNSEKDYKLLCDYIYFELLSIIYEFITLYNEKFLTKQIDYDCIYLFYKSGNTTRFYISLLYSHIKTIDPNYSSDNLNKLLKEYKLGDFDYNVTIDFKKLASKGFDNNEIEQLIKYLNQIIILGLHKIKKNIKLFLESDISTKFAENLKKNYFFNDDLNVKLKEIISKINDSDKTSNDDKIKNFTINKIKIFNYEITKDNIIPDFDNIKIHKKSILLEYGNTDLTSVDLINTFLYNNNLDEYIPESFEMNNIYISLLQKFKVYNYKTIGFMNIYRLKFNNYLDVTIEKNKGNENAIKYIPVEILDVSIDKEKNIQELMTYHIDIMNLSRNDDNKILKFQMVYYSNSAFLEKDKHEIFKNLDIKKSSIYLPSSEYIFFDLLFILQDSIFPWADKKYEKRIKRLFLIMIIVLTKTKSIDMIEKLFMNLIELMQGFINQSDINSKVNLINLSNISLHNYTKNKIVSNQIIMFNNYIINEWLDKFISVYYETIINIYYLFNDNIDSKLLKFCKQNFYKSKDLDINDKLDGYTNIQNFKHYKNEIKSIIKSLIEFEVKIIDIIKNDILPIIADIKKTGIKDFTKISSSYLY</sequence>
<protein>
    <submittedName>
        <fullName evidence="1">Uncharacterized protein</fullName>
    </submittedName>
</protein>
<name>A0A6C0ECR9_9ZZZZ</name>